<accession>A0AAI8V8G6</accession>
<evidence type="ECO:0000313" key="2">
    <source>
        <dbReference type="Proteomes" id="UP001295740"/>
    </source>
</evidence>
<comment type="caution">
    <text evidence="1">The sequence shown here is derived from an EMBL/GenBank/DDBJ whole genome shotgun (WGS) entry which is preliminary data.</text>
</comment>
<dbReference type="AlphaFoldDB" id="A0AAI8V8G6"/>
<keyword evidence="2" id="KW-1185">Reference proteome</keyword>
<dbReference type="EMBL" id="CAUWAG010000003">
    <property type="protein sequence ID" value="CAJ2499977.1"/>
    <property type="molecule type" value="Genomic_DNA"/>
</dbReference>
<protein>
    <submittedName>
        <fullName evidence="1">Uu.00g028300.m01.CDS01</fullName>
    </submittedName>
</protein>
<evidence type="ECO:0000313" key="1">
    <source>
        <dbReference type="EMBL" id="CAJ2499977.1"/>
    </source>
</evidence>
<sequence length="527" mass="60789">MASKSPFQFLVLPRELRDDIYVYYLTLEGGYVFNYESGKLVTANSDTSPIDLALMYTCTVVADEMKGLALRENCITLYPVTSAELRVRAARFHALLQDVLRLERGLLQDDYDYNNDPHEDVPPRYNQHVVDQVSRISPHAGFLLQVHLDHDTYCLHYEYPYGIARSEMRQALHHAVQLTLDQDLFAQPQKAEAQAILPVRRDIPPWAIPTEEDLERMSCLVHRDPDEFNQGLAEFWSNSASRSSGRSWHWHFVYGIYRFSAAAVAVHFLSSISPNTRQHIRQVKLCEDRKAVGNSECHALGLIPFCQANTLMRIERRVNLWKNAFQKPRGPSKVNSRNGVHSLSASELIIPWIAEAMALEPAGMPAESFNLVLDGDLAPEQCSEIWQTRQREVVSQKARQDLQRRKLVRNTEYLDGESELHWGCFSPCGFHGMEKALDDIANGTSVVRCNFPLPPRIYADEIIANAISLGSEWWYQWRDQDWNRSFDEYHEPDPPNPGWTELLKDNILPEFFERYPTFVKEGFREFR</sequence>
<dbReference type="Proteomes" id="UP001295740">
    <property type="component" value="Unassembled WGS sequence"/>
</dbReference>
<reference evidence="1" key="1">
    <citation type="submission" date="2023-10" db="EMBL/GenBank/DDBJ databases">
        <authorList>
            <person name="Hackl T."/>
        </authorList>
    </citation>
    <scope>NUCLEOTIDE SEQUENCE</scope>
</reference>
<gene>
    <name evidence="1" type="ORF">KHLLAP_LOCUS445</name>
</gene>
<proteinExistence type="predicted"/>
<name>A0AAI8V8G6_9PEZI</name>
<organism evidence="1 2">
    <name type="scientific">Anthostomella pinea</name>
    <dbReference type="NCBI Taxonomy" id="933095"/>
    <lineage>
        <taxon>Eukaryota</taxon>
        <taxon>Fungi</taxon>
        <taxon>Dikarya</taxon>
        <taxon>Ascomycota</taxon>
        <taxon>Pezizomycotina</taxon>
        <taxon>Sordariomycetes</taxon>
        <taxon>Xylariomycetidae</taxon>
        <taxon>Xylariales</taxon>
        <taxon>Xylariaceae</taxon>
        <taxon>Anthostomella</taxon>
    </lineage>
</organism>